<feature type="signal peptide" evidence="2">
    <location>
        <begin position="1"/>
        <end position="19"/>
    </location>
</feature>
<dbReference type="PANTHER" id="PTHR31965:SF1">
    <property type="entry name" value="TRANSMEMBRANE PROTEIN 42"/>
    <property type="match status" value="1"/>
</dbReference>
<dbReference type="Proteomes" id="UP001152320">
    <property type="component" value="Chromosome 5"/>
</dbReference>
<accession>A0A9Q1HDU2</accession>
<feature type="transmembrane region" description="Helical" evidence="1">
    <location>
        <begin position="57"/>
        <end position="78"/>
    </location>
</feature>
<dbReference type="PANTHER" id="PTHR31965">
    <property type="entry name" value="TRANSMEMBRANE PROTEIN 42"/>
    <property type="match status" value="1"/>
</dbReference>
<dbReference type="SUPFAM" id="SSF103481">
    <property type="entry name" value="Multidrug resistance efflux transporter EmrE"/>
    <property type="match status" value="1"/>
</dbReference>
<dbReference type="InterPro" id="IPR037185">
    <property type="entry name" value="EmrE-like"/>
</dbReference>
<reference evidence="3" key="1">
    <citation type="submission" date="2021-10" db="EMBL/GenBank/DDBJ databases">
        <title>Tropical sea cucumber genome reveals ecological adaptation and Cuvierian tubules defense mechanism.</title>
        <authorList>
            <person name="Chen T."/>
        </authorList>
    </citation>
    <scope>NUCLEOTIDE SEQUENCE</scope>
    <source>
        <strain evidence="3">Nanhai2018</strain>
        <tissue evidence="3">Muscle</tissue>
    </source>
</reference>
<name>A0A9Q1HDU2_HOLLE</name>
<protein>
    <submittedName>
        <fullName evidence="3">Transmembrane protein 42</fullName>
    </submittedName>
</protein>
<evidence type="ECO:0000256" key="1">
    <source>
        <dbReference type="SAM" id="Phobius"/>
    </source>
</evidence>
<dbReference type="AlphaFoldDB" id="A0A9Q1HDU2"/>
<gene>
    <name evidence="3" type="ORF">HOLleu_12381</name>
</gene>
<keyword evidence="2" id="KW-0732">Signal</keyword>
<keyword evidence="4" id="KW-1185">Reference proteome</keyword>
<evidence type="ECO:0000313" key="3">
    <source>
        <dbReference type="EMBL" id="KAJ8041536.1"/>
    </source>
</evidence>
<keyword evidence="1" id="KW-1133">Transmembrane helix</keyword>
<organism evidence="3 4">
    <name type="scientific">Holothuria leucospilota</name>
    <name type="common">Black long sea cucumber</name>
    <name type="synonym">Mertensiothuria leucospilota</name>
    <dbReference type="NCBI Taxonomy" id="206669"/>
    <lineage>
        <taxon>Eukaryota</taxon>
        <taxon>Metazoa</taxon>
        <taxon>Echinodermata</taxon>
        <taxon>Eleutherozoa</taxon>
        <taxon>Echinozoa</taxon>
        <taxon>Holothuroidea</taxon>
        <taxon>Aspidochirotacea</taxon>
        <taxon>Aspidochirotida</taxon>
        <taxon>Holothuriidae</taxon>
        <taxon>Holothuria</taxon>
    </lineage>
</organism>
<sequence>MSSSGFIVALSAGFCAASASVAAKFAFSSQEMEELCVILLPYISTAFDVDCSWINPLLRICALLVTLGLNGLMWTLFVKSMQLIGTLKATLTNTSSNLLSTAFLSWLIFDEQHSVRWFCGATLIVTGLLFMQYKDERVSLEESKKSQQINEAGKKRR</sequence>
<evidence type="ECO:0000256" key="2">
    <source>
        <dbReference type="SAM" id="SignalP"/>
    </source>
</evidence>
<dbReference type="InterPro" id="IPR039632">
    <property type="entry name" value="TMEM42"/>
</dbReference>
<keyword evidence="1 3" id="KW-0812">Transmembrane</keyword>
<dbReference type="OrthoDB" id="5854584at2759"/>
<feature type="chain" id="PRO_5040237816" evidence="2">
    <location>
        <begin position="20"/>
        <end position="157"/>
    </location>
</feature>
<evidence type="ECO:0000313" key="4">
    <source>
        <dbReference type="Proteomes" id="UP001152320"/>
    </source>
</evidence>
<proteinExistence type="predicted"/>
<comment type="caution">
    <text evidence="3">The sequence shown here is derived from an EMBL/GenBank/DDBJ whole genome shotgun (WGS) entry which is preliminary data.</text>
</comment>
<keyword evidence="1" id="KW-0472">Membrane</keyword>
<dbReference type="EMBL" id="JAIZAY010000005">
    <property type="protein sequence ID" value="KAJ8041536.1"/>
    <property type="molecule type" value="Genomic_DNA"/>
</dbReference>